<dbReference type="InterPro" id="IPR035965">
    <property type="entry name" value="PAS-like_dom_sf"/>
</dbReference>
<dbReference type="GO" id="GO:0052131">
    <property type="term" value="P:positive aerotaxis"/>
    <property type="evidence" value="ECO:0007669"/>
    <property type="project" value="UniProtKB-ARBA"/>
</dbReference>
<dbReference type="GO" id="GO:0007165">
    <property type="term" value="P:signal transduction"/>
    <property type="evidence" value="ECO:0007669"/>
    <property type="project" value="UniProtKB-KW"/>
</dbReference>
<evidence type="ECO:0000256" key="4">
    <source>
        <dbReference type="ARBA" id="ARBA00022500"/>
    </source>
</evidence>
<keyword evidence="15" id="KW-1185">Reference proteome</keyword>
<dbReference type="Pfam" id="PF08447">
    <property type="entry name" value="PAS_3"/>
    <property type="match status" value="1"/>
</dbReference>
<evidence type="ECO:0000256" key="3">
    <source>
        <dbReference type="ARBA" id="ARBA00022481"/>
    </source>
</evidence>
<protein>
    <submittedName>
        <fullName evidence="14">Methyl-accepting chemotaxis sensory transducer with Pas/Pac sensor</fullName>
    </submittedName>
</protein>
<keyword evidence="7 11" id="KW-1133">Transmembrane helix</keyword>
<dbReference type="PROSITE" id="PS50112">
    <property type="entry name" value="PAS"/>
    <property type="match status" value="1"/>
</dbReference>
<dbReference type="Proteomes" id="UP000183656">
    <property type="component" value="Unassembled WGS sequence"/>
</dbReference>
<keyword evidence="6 11" id="KW-0812">Transmembrane</keyword>
<dbReference type="GO" id="GO:0004888">
    <property type="term" value="F:transmembrane signaling receptor activity"/>
    <property type="evidence" value="ECO:0007669"/>
    <property type="project" value="InterPro"/>
</dbReference>
<dbReference type="InterPro" id="IPR013655">
    <property type="entry name" value="PAS_fold_3"/>
</dbReference>
<dbReference type="FunFam" id="3.30.450.20:FF:000046">
    <property type="entry name" value="Aerotaxis sensor receptor"/>
    <property type="match status" value="1"/>
</dbReference>
<evidence type="ECO:0000256" key="7">
    <source>
        <dbReference type="ARBA" id="ARBA00022989"/>
    </source>
</evidence>
<evidence type="ECO:0000256" key="10">
    <source>
        <dbReference type="PROSITE-ProRule" id="PRU00284"/>
    </source>
</evidence>
<comment type="similarity">
    <text evidence="9">Belongs to the methyl-accepting chemotaxis (MCP) protein family.</text>
</comment>
<dbReference type="Gene3D" id="1.10.287.950">
    <property type="entry name" value="Methyl-accepting chemotaxis protein"/>
    <property type="match status" value="1"/>
</dbReference>
<keyword evidence="5" id="KW-0997">Cell inner membrane</keyword>
<feature type="transmembrane region" description="Helical" evidence="11">
    <location>
        <begin position="195"/>
        <end position="213"/>
    </location>
</feature>
<evidence type="ECO:0000256" key="6">
    <source>
        <dbReference type="ARBA" id="ARBA00022692"/>
    </source>
</evidence>
<evidence type="ECO:0000259" key="13">
    <source>
        <dbReference type="PROSITE" id="PS50112"/>
    </source>
</evidence>
<evidence type="ECO:0000256" key="8">
    <source>
        <dbReference type="ARBA" id="ARBA00023136"/>
    </source>
</evidence>
<evidence type="ECO:0000313" key="14">
    <source>
        <dbReference type="EMBL" id="SFU80453.1"/>
    </source>
</evidence>
<dbReference type="CDD" id="cd00130">
    <property type="entry name" value="PAS"/>
    <property type="match status" value="1"/>
</dbReference>
<dbReference type="PANTHER" id="PTHR43531">
    <property type="entry name" value="PROTEIN ICFG"/>
    <property type="match status" value="1"/>
</dbReference>
<dbReference type="PRINTS" id="PR00260">
    <property type="entry name" value="CHEMTRNSDUCR"/>
</dbReference>
<feature type="domain" description="PAS" evidence="13">
    <location>
        <begin position="25"/>
        <end position="60"/>
    </location>
</feature>
<dbReference type="SMART" id="SM00283">
    <property type="entry name" value="MA"/>
    <property type="match status" value="1"/>
</dbReference>
<keyword evidence="2" id="KW-1003">Cell membrane</keyword>
<dbReference type="Pfam" id="PF00015">
    <property type="entry name" value="MCPsignal"/>
    <property type="match status" value="1"/>
</dbReference>
<evidence type="ECO:0000259" key="12">
    <source>
        <dbReference type="PROSITE" id="PS50111"/>
    </source>
</evidence>
<dbReference type="OrthoDB" id="9806477at2"/>
<dbReference type="RefSeq" id="WP_054256522.1">
    <property type="nucleotide sequence ID" value="NZ_CYIG01000019.1"/>
</dbReference>
<comment type="subcellular location">
    <subcellularLocation>
        <location evidence="1">Cell inner membrane</location>
        <topology evidence="1">Multi-pass membrane protein</topology>
    </subcellularLocation>
</comment>
<name>A0A1I7J5L2_9BURK</name>
<evidence type="ECO:0000256" key="5">
    <source>
        <dbReference type="ARBA" id="ARBA00022519"/>
    </source>
</evidence>
<dbReference type="FunFam" id="1.10.287.950:FF:000001">
    <property type="entry name" value="Methyl-accepting chemotaxis sensory transducer"/>
    <property type="match status" value="1"/>
</dbReference>
<dbReference type="SMART" id="SM00086">
    <property type="entry name" value="PAC"/>
    <property type="match status" value="1"/>
</dbReference>
<evidence type="ECO:0000256" key="11">
    <source>
        <dbReference type="SAM" id="Phobius"/>
    </source>
</evidence>
<sequence length="524" mass="56538">MRTNLPVTQQEYDYPGDELLMSTTDAKGIITHCNAAFMRVSGFEFDELIGQPHNIVRHPDMPPEAYKDLWATVGHGRSWTGIVKNRRKDGDHYWVRASVTPLVENGKPKGYMSVRAKPSRAEIAAAEQLYERLRREREAGRPTIRLHAGRVRFMGWRDVLGRWQRASFTQRMAGLLGLLVLAGLLPGAMGWEGTAVLAGQAVVLVLLALFIIWRVDRSITKSLVDANMLARDIAGCNLTTVLSGRSGRHPMVLLTERLQQIQINLRAVVGDARGEIAGFGQISGEMHRGAQHLAERTESQAASLEETAASMEELSSTVRQSADTAQQIAKESERSAQLAREGGQAVATVTQVMQSIEDSSRQMGQIISTIEGIAFQTNILALNAAVEAARAGEQGKGFAVVAGEVRALAQRSAQAAGEIRALIGTSNTHVAHGAGQVQAAGKTIAQVVDSAAYVNQLMEQIGTAAREQTMGIAQVNTAVVELNHVTQQNAALVQESANAANHMNANAGVLGRTLAVFRLPGDRV</sequence>
<proteinExistence type="inferred from homology"/>
<feature type="domain" description="Methyl-accepting transducer" evidence="12">
    <location>
        <begin position="275"/>
        <end position="504"/>
    </location>
</feature>
<dbReference type="InterPro" id="IPR000014">
    <property type="entry name" value="PAS"/>
</dbReference>
<dbReference type="InterPro" id="IPR001610">
    <property type="entry name" value="PAC"/>
</dbReference>
<gene>
    <name evidence="14" type="ORF">SAMN04489707_102256</name>
</gene>
<dbReference type="PROSITE" id="PS50111">
    <property type="entry name" value="CHEMOTAXIS_TRANSDUC_2"/>
    <property type="match status" value="1"/>
</dbReference>
<organism evidence="14 15">
    <name type="scientific">Paenacidovorax caeni</name>
    <dbReference type="NCBI Taxonomy" id="343013"/>
    <lineage>
        <taxon>Bacteria</taxon>
        <taxon>Pseudomonadati</taxon>
        <taxon>Pseudomonadota</taxon>
        <taxon>Betaproteobacteria</taxon>
        <taxon>Burkholderiales</taxon>
        <taxon>Comamonadaceae</taxon>
        <taxon>Paenacidovorax</taxon>
    </lineage>
</organism>
<keyword evidence="4" id="KW-0145">Chemotaxis</keyword>
<feature type="transmembrane region" description="Helical" evidence="11">
    <location>
        <begin position="172"/>
        <end position="189"/>
    </location>
</feature>
<dbReference type="PANTHER" id="PTHR43531:SF7">
    <property type="entry name" value="AEROTAXIS RECEPTOR"/>
    <property type="match status" value="1"/>
</dbReference>
<evidence type="ECO:0000256" key="9">
    <source>
        <dbReference type="ARBA" id="ARBA00029447"/>
    </source>
</evidence>
<dbReference type="STRING" id="343013.SAMN04489707_102256"/>
<dbReference type="Gene3D" id="3.30.450.20">
    <property type="entry name" value="PAS domain"/>
    <property type="match status" value="1"/>
</dbReference>
<dbReference type="GO" id="GO:0005886">
    <property type="term" value="C:plasma membrane"/>
    <property type="evidence" value="ECO:0007669"/>
    <property type="project" value="UniProtKB-SubCell"/>
</dbReference>
<dbReference type="CDD" id="cd11386">
    <property type="entry name" value="MCP_signal"/>
    <property type="match status" value="1"/>
</dbReference>
<evidence type="ECO:0000256" key="1">
    <source>
        <dbReference type="ARBA" id="ARBA00004429"/>
    </source>
</evidence>
<dbReference type="SUPFAM" id="SSF55785">
    <property type="entry name" value="PYP-like sensor domain (PAS domain)"/>
    <property type="match status" value="1"/>
</dbReference>
<accession>A0A1I7J5L2</accession>
<keyword evidence="3" id="KW-0488">Methylation</keyword>
<reference evidence="14 15" key="1">
    <citation type="submission" date="2016-10" db="EMBL/GenBank/DDBJ databases">
        <authorList>
            <person name="de Groot N.N."/>
        </authorList>
    </citation>
    <scope>NUCLEOTIDE SEQUENCE [LARGE SCALE GENOMIC DNA]</scope>
    <source>
        <strain evidence="14 15">R-24608</strain>
    </source>
</reference>
<dbReference type="NCBIfam" id="TIGR00229">
    <property type="entry name" value="sensory_box"/>
    <property type="match status" value="1"/>
</dbReference>
<dbReference type="InterPro" id="IPR051310">
    <property type="entry name" value="MCP_chemotaxis"/>
</dbReference>
<dbReference type="EMBL" id="FPBX01000022">
    <property type="protein sequence ID" value="SFU80453.1"/>
    <property type="molecule type" value="Genomic_DNA"/>
</dbReference>
<evidence type="ECO:0000313" key="15">
    <source>
        <dbReference type="Proteomes" id="UP000183656"/>
    </source>
</evidence>
<evidence type="ECO:0000256" key="2">
    <source>
        <dbReference type="ARBA" id="ARBA00022475"/>
    </source>
</evidence>
<dbReference type="AlphaFoldDB" id="A0A1I7J5L2"/>
<dbReference type="InterPro" id="IPR004090">
    <property type="entry name" value="Chemotax_Me-accpt_rcpt"/>
</dbReference>
<keyword evidence="10" id="KW-0807">Transducer</keyword>
<keyword evidence="8 11" id="KW-0472">Membrane</keyword>
<dbReference type="SUPFAM" id="SSF58104">
    <property type="entry name" value="Methyl-accepting chemotaxis protein (MCP) signaling domain"/>
    <property type="match status" value="1"/>
</dbReference>
<dbReference type="InterPro" id="IPR004089">
    <property type="entry name" value="MCPsignal_dom"/>
</dbReference>